<accession>A0A419Q2Z4</accession>
<dbReference type="InParanoid" id="A0A419Q2Z4"/>
<name>A0A419Q2Z4_CLOSI</name>
<evidence type="ECO:0000313" key="2">
    <source>
        <dbReference type="Proteomes" id="UP000286415"/>
    </source>
</evidence>
<dbReference type="Proteomes" id="UP000286415">
    <property type="component" value="Unassembled WGS sequence"/>
</dbReference>
<protein>
    <submittedName>
        <fullName evidence="1">Uncharacterized protein</fullName>
    </submittedName>
</protein>
<evidence type="ECO:0000313" key="1">
    <source>
        <dbReference type="EMBL" id="KAG5453964.1"/>
    </source>
</evidence>
<keyword evidence="2" id="KW-1185">Reference proteome</keyword>
<dbReference type="EMBL" id="NIRI02000010">
    <property type="protein sequence ID" value="KAG5453964.1"/>
    <property type="molecule type" value="Genomic_DNA"/>
</dbReference>
<gene>
    <name evidence="1" type="ORF">CSKR_110047</name>
</gene>
<dbReference type="OrthoDB" id="10507019at2759"/>
<dbReference type="AlphaFoldDB" id="A0A419Q2Z4"/>
<sequence length="73" mass="8194">MNDLALPLPPHQLENAIKVVHQMAVDLFAKLGNWLADVSSPYEKTSSVRSSNELPMPYTIYSFGIRLSPLFYA</sequence>
<comment type="caution">
    <text evidence="1">The sequence shown here is derived from an EMBL/GenBank/DDBJ whole genome shotgun (WGS) entry which is preliminary data.</text>
</comment>
<reference evidence="1 2" key="1">
    <citation type="journal article" date="2018" name="Biotechnol. Adv.">
        <title>Improved genomic resources and new bioinformatic workflow for the carcinogenic parasite Clonorchis sinensis: Biotechnological implications.</title>
        <authorList>
            <person name="Wang D."/>
            <person name="Korhonen P.K."/>
            <person name="Gasser R.B."/>
            <person name="Young N.D."/>
        </authorList>
    </citation>
    <scope>NUCLEOTIDE SEQUENCE [LARGE SCALE GENOMIC DNA]</scope>
    <source>
        <strain evidence="1">Cs-k2</strain>
    </source>
</reference>
<proteinExistence type="predicted"/>
<organism evidence="1 2">
    <name type="scientific">Clonorchis sinensis</name>
    <name type="common">Chinese liver fluke</name>
    <dbReference type="NCBI Taxonomy" id="79923"/>
    <lineage>
        <taxon>Eukaryota</taxon>
        <taxon>Metazoa</taxon>
        <taxon>Spiralia</taxon>
        <taxon>Lophotrochozoa</taxon>
        <taxon>Platyhelminthes</taxon>
        <taxon>Trematoda</taxon>
        <taxon>Digenea</taxon>
        <taxon>Opisthorchiida</taxon>
        <taxon>Opisthorchiata</taxon>
        <taxon>Opisthorchiidae</taxon>
        <taxon>Clonorchis</taxon>
    </lineage>
</organism>
<reference evidence="1 2" key="2">
    <citation type="journal article" date="2021" name="Genomics">
        <title>High-quality reference genome for Clonorchis sinensis.</title>
        <authorList>
            <person name="Young N.D."/>
            <person name="Stroehlein A.J."/>
            <person name="Kinkar L."/>
            <person name="Wang T."/>
            <person name="Sohn W.M."/>
            <person name="Chang B.C.H."/>
            <person name="Kaur P."/>
            <person name="Weisz D."/>
            <person name="Dudchenko O."/>
            <person name="Aiden E.L."/>
            <person name="Korhonen P.K."/>
            <person name="Gasser R.B."/>
        </authorList>
    </citation>
    <scope>NUCLEOTIDE SEQUENCE [LARGE SCALE GENOMIC DNA]</scope>
    <source>
        <strain evidence="1">Cs-k2</strain>
    </source>
</reference>